<sequence>MSERRITCPGQGPLARRLDFPRIIPACDVELPTHGGRIAEHRIFRGHCDSHSLEQILLPGIHHPLAAQDDNPYRLFRAVPRGHAPAEGWPIIYMLDGNAAFDFLTRDMLAQVPGLVVVGIGYDSAGQFDRHSRTRDLTFPADDPDAAARPTGGAAQFISLLTGALRDAAEQGLTINAVRRTLWGHSLGGLFALQMMRLAPGSFARYAAISPSLWRSEEQADALMQDSRAAPDALYLGSGNREKRSFSAGPPPTDAPESFYDLVEAFSVRRDLDLCWQIYDGAVHIASLPTSLEPSLIFAATESPS</sequence>
<comment type="similarity">
    <text evidence="1">Belongs to the esterase D family.</text>
</comment>
<protein>
    <recommendedName>
        <fullName evidence="5">Esterase</fullName>
    </recommendedName>
</protein>
<dbReference type="PANTHER" id="PTHR40841:SF2">
    <property type="entry name" value="SIDEROPHORE-DEGRADING ESTERASE (EUROFUNG)"/>
    <property type="match status" value="1"/>
</dbReference>
<reference evidence="3 4" key="1">
    <citation type="submission" date="2017-07" db="EMBL/GenBank/DDBJ databases">
        <authorList>
            <person name="Sun Z.S."/>
            <person name="Albrecht U."/>
            <person name="Echele G."/>
            <person name="Lee C.C."/>
        </authorList>
    </citation>
    <scope>NUCLEOTIDE SEQUENCE [LARGE SCALE GENOMIC DNA]</scope>
    <source>
        <strain evidence="3 4">DSM 14827</strain>
    </source>
</reference>
<dbReference type="GO" id="GO:0016788">
    <property type="term" value="F:hydrolase activity, acting on ester bonds"/>
    <property type="evidence" value="ECO:0007669"/>
    <property type="project" value="TreeGrafter"/>
</dbReference>
<evidence type="ECO:0000313" key="4">
    <source>
        <dbReference type="Proteomes" id="UP000198307"/>
    </source>
</evidence>
<dbReference type="PANTHER" id="PTHR40841">
    <property type="entry name" value="SIDEROPHORE TRIACETYLFUSARININE C ESTERASE"/>
    <property type="match status" value="1"/>
</dbReference>
<dbReference type="Gene3D" id="3.40.50.1820">
    <property type="entry name" value="alpha/beta hydrolase"/>
    <property type="match status" value="1"/>
</dbReference>
<dbReference type="InterPro" id="IPR052558">
    <property type="entry name" value="Siderophore_Hydrolase_D"/>
</dbReference>
<evidence type="ECO:0000313" key="3">
    <source>
        <dbReference type="EMBL" id="SNT72631.1"/>
    </source>
</evidence>
<dbReference type="InterPro" id="IPR000801">
    <property type="entry name" value="Esterase-like"/>
</dbReference>
<organism evidence="3 4">
    <name type="scientific">Paracoccus seriniphilus</name>
    <dbReference type="NCBI Taxonomy" id="184748"/>
    <lineage>
        <taxon>Bacteria</taxon>
        <taxon>Pseudomonadati</taxon>
        <taxon>Pseudomonadota</taxon>
        <taxon>Alphaproteobacteria</taxon>
        <taxon>Rhodobacterales</taxon>
        <taxon>Paracoccaceae</taxon>
        <taxon>Paracoccus</taxon>
    </lineage>
</organism>
<keyword evidence="4" id="KW-1185">Reference proteome</keyword>
<evidence type="ECO:0000256" key="1">
    <source>
        <dbReference type="ARBA" id="ARBA00005622"/>
    </source>
</evidence>
<dbReference type="RefSeq" id="WP_089343429.1">
    <property type="nucleotide sequence ID" value="NZ_CP067129.1"/>
</dbReference>
<dbReference type="EMBL" id="FZQB01000003">
    <property type="protein sequence ID" value="SNT72631.1"/>
    <property type="molecule type" value="Genomic_DNA"/>
</dbReference>
<name>A0A239PQS6_9RHOB</name>
<dbReference type="Pfam" id="PF00756">
    <property type="entry name" value="Esterase"/>
    <property type="match status" value="1"/>
</dbReference>
<keyword evidence="2" id="KW-0378">Hydrolase</keyword>
<dbReference type="InterPro" id="IPR029058">
    <property type="entry name" value="AB_hydrolase_fold"/>
</dbReference>
<evidence type="ECO:0008006" key="5">
    <source>
        <dbReference type="Google" id="ProtNLM"/>
    </source>
</evidence>
<gene>
    <name evidence="3" type="ORF">SAMN05444959_103129</name>
</gene>
<evidence type="ECO:0000256" key="2">
    <source>
        <dbReference type="ARBA" id="ARBA00022801"/>
    </source>
</evidence>
<dbReference type="Proteomes" id="UP000198307">
    <property type="component" value="Unassembled WGS sequence"/>
</dbReference>
<dbReference type="AlphaFoldDB" id="A0A239PQS6"/>
<dbReference type="OrthoDB" id="9784036at2"/>
<accession>A0A239PQS6</accession>
<proteinExistence type="inferred from homology"/>
<dbReference type="SUPFAM" id="SSF53474">
    <property type="entry name" value="alpha/beta-Hydrolases"/>
    <property type="match status" value="1"/>
</dbReference>